<feature type="transmembrane region" description="Helical" evidence="7">
    <location>
        <begin position="12"/>
        <end position="31"/>
    </location>
</feature>
<dbReference type="AlphaFoldDB" id="A0A2S0JZI0"/>
<accession>A0A2S0JZI0</accession>
<dbReference type="Gene3D" id="1.10.3720.10">
    <property type="entry name" value="MetI-like"/>
    <property type="match status" value="1"/>
</dbReference>
<dbReference type="RefSeq" id="WP_024361037.1">
    <property type="nucleotide sequence ID" value="NZ_BJNS01000006.1"/>
</dbReference>
<gene>
    <name evidence="10" type="primary">nikB_2</name>
    <name evidence="9" type="ORF">LS41612_09835</name>
    <name evidence="10" type="ORF">NCTC10338_02769</name>
</gene>
<dbReference type="SUPFAM" id="SSF161098">
    <property type="entry name" value="MetI-like"/>
    <property type="match status" value="1"/>
</dbReference>
<feature type="transmembrane region" description="Helical" evidence="7">
    <location>
        <begin position="137"/>
        <end position="160"/>
    </location>
</feature>
<keyword evidence="3" id="KW-1003">Cell membrane</keyword>
<dbReference type="GO" id="GO:0016787">
    <property type="term" value="F:hydrolase activity"/>
    <property type="evidence" value="ECO:0007669"/>
    <property type="project" value="UniProtKB-KW"/>
</dbReference>
<dbReference type="PROSITE" id="PS50928">
    <property type="entry name" value="ABC_TM1"/>
    <property type="match status" value="1"/>
</dbReference>
<dbReference type="InterPro" id="IPR000515">
    <property type="entry name" value="MetI-like"/>
</dbReference>
<keyword evidence="5 7" id="KW-1133">Transmembrane helix</keyword>
<sequence>MGRFLAKRLGSMLLAFFGMTIIAFGLIRVIPVDPVEAYFTMNQIPISEEALASMREEEGYNRPLLVQYSTWLVDAMTLDFGESFVSKKSVTAEILQRFHVTLTLAATAFIMIVTVSLTVGIWSATKRGGFIDWLSRSFIFTLASMPSFWLAFVFVYIVALKWGLLPLMGWGSFAHVILPAGTLALGFIPYYIRLIRSSMLEEINKPHVVFARARGVKESVIIRRHVVKGILPQLVTSLAMTCGGLLGGAAIIEIVFTISGVGRFVVESMFARDYFVLQGFIVMIGGLYIVFNFVADLLCALVDPRVRLKGDGA</sequence>
<dbReference type="CDD" id="cd06261">
    <property type="entry name" value="TM_PBP2"/>
    <property type="match status" value="1"/>
</dbReference>
<evidence type="ECO:0000259" key="8">
    <source>
        <dbReference type="PROSITE" id="PS50928"/>
    </source>
</evidence>
<evidence type="ECO:0000313" key="10">
    <source>
        <dbReference type="EMBL" id="SUV17663.1"/>
    </source>
</evidence>
<keyword evidence="4 7" id="KW-0812">Transmembrane</keyword>
<dbReference type="GO" id="GO:0005886">
    <property type="term" value="C:plasma membrane"/>
    <property type="evidence" value="ECO:0007669"/>
    <property type="project" value="UniProtKB-SubCell"/>
</dbReference>
<feature type="transmembrane region" description="Helical" evidence="7">
    <location>
        <begin position="104"/>
        <end position="125"/>
    </location>
</feature>
<name>A0A2S0JZI0_LYSSH</name>
<dbReference type="EMBL" id="CP019980">
    <property type="protein sequence ID" value="AVK96543.1"/>
    <property type="molecule type" value="Genomic_DNA"/>
</dbReference>
<reference evidence="9 11" key="1">
    <citation type="submission" date="2017-03" db="EMBL/GenBank/DDBJ databases">
        <title>The whole genome sequencing and assembly of Lysinibacillus sphaericus DSM 28T strain.</title>
        <authorList>
            <person name="Lee Y.-J."/>
            <person name="Yi H."/>
            <person name="Bahn Y.-S."/>
            <person name="Kim J.F."/>
            <person name="Lee D.-W."/>
        </authorList>
    </citation>
    <scope>NUCLEOTIDE SEQUENCE [LARGE SCALE GENOMIC DNA]</scope>
    <source>
        <strain evidence="9 11">DSM 28</strain>
    </source>
</reference>
<keyword evidence="10" id="KW-0378">Hydrolase</keyword>
<feature type="transmembrane region" description="Helical" evidence="7">
    <location>
        <begin position="234"/>
        <end position="256"/>
    </location>
</feature>
<dbReference type="GO" id="GO:0071916">
    <property type="term" value="F:dipeptide transmembrane transporter activity"/>
    <property type="evidence" value="ECO:0007669"/>
    <property type="project" value="TreeGrafter"/>
</dbReference>
<evidence type="ECO:0000313" key="9">
    <source>
        <dbReference type="EMBL" id="AVK96543.1"/>
    </source>
</evidence>
<evidence type="ECO:0000256" key="7">
    <source>
        <dbReference type="RuleBase" id="RU363032"/>
    </source>
</evidence>
<dbReference type="PANTHER" id="PTHR43163">
    <property type="entry name" value="DIPEPTIDE TRANSPORT SYSTEM PERMEASE PROTEIN DPPB-RELATED"/>
    <property type="match status" value="1"/>
</dbReference>
<evidence type="ECO:0000256" key="4">
    <source>
        <dbReference type="ARBA" id="ARBA00022692"/>
    </source>
</evidence>
<feature type="transmembrane region" description="Helical" evidence="7">
    <location>
        <begin position="172"/>
        <end position="192"/>
    </location>
</feature>
<dbReference type="Pfam" id="PF19300">
    <property type="entry name" value="BPD_transp_1_N"/>
    <property type="match status" value="1"/>
</dbReference>
<dbReference type="EC" id="3.6.3.24" evidence="10"/>
<evidence type="ECO:0000256" key="5">
    <source>
        <dbReference type="ARBA" id="ARBA00022989"/>
    </source>
</evidence>
<evidence type="ECO:0000256" key="3">
    <source>
        <dbReference type="ARBA" id="ARBA00022475"/>
    </source>
</evidence>
<dbReference type="EMBL" id="UFSZ01000001">
    <property type="protein sequence ID" value="SUV17663.1"/>
    <property type="molecule type" value="Genomic_DNA"/>
</dbReference>
<comment type="similarity">
    <text evidence="7">Belongs to the binding-protein-dependent transport system permease family.</text>
</comment>
<dbReference type="Proteomes" id="UP000238825">
    <property type="component" value="Chromosome"/>
</dbReference>
<comment type="subcellular location">
    <subcellularLocation>
        <location evidence="1 7">Cell membrane</location>
        <topology evidence="1 7">Multi-pass membrane protein</topology>
    </subcellularLocation>
</comment>
<organism evidence="9 11">
    <name type="scientific">Lysinibacillus sphaericus</name>
    <name type="common">Bacillus sphaericus</name>
    <dbReference type="NCBI Taxonomy" id="1421"/>
    <lineage>
        <taxon>Bacteria</taxon>
        <taxon>Bacillati</taxon>
        <taxon>Bacillota</taxon>
        <taxon>Bacilli</taxon>
        <taxon>Bacillales</taxon>
        <taxon>Bacillaceae</taxon>
        <taxon>Lysinibacillus</taxon>
    </lineage>
</organism>
<dbReference type="GeneID" id="48276504"/>
<keyword evidence="2 7" id="KW-0813">Transport</keyword>
<keyword evidence="6 7" id="KW-0472">Membrane</keyword>
<evidence type="ECO:0000256" key="2">
    <source>
        <dbReference type="ARBA" id="ARBA00022448"/>
    </source>
</evidence>
<feature type="domain" description="ABC transmembrane type-1" evidence="8">
    <location>
        <begin position="98"/>
        <end position="299"/>
    </location>
</feature>
<dbReference type="Proteomes" id="UP000255295">
    <property type="component" value="Unassembled WGS sequence"/>
</dbReference>
<evidence type="ECO:0000256" key="1">
    <source>
        <dbReference type="ARBA" id="ARBA00004651"/>
    </source>
</evidence>
<protein>
    <submittedName>
        <fullName evidence="10">Nickel import ABC transporter permease subunit NikB</fullName>
        <ecNumber evidence="10">3.6.3.24</ecNumber>
    </submittedName>
    <submittedName>
        <fullName evidence="9">Nickel transporter permease</fullName>
    </submittedName>
</protein>
<proteinExistence type="inferred from homology"/>
<dbReference type="PANTHER" id="PTHR43163:SF6">
    <property type="entry name" value="DIPEPTIDE TRANSPORT SYSTEM PERMEASE PROTEIN DPPB-RELATED"/>
    <property type="match status" value="1"/>
</dbReference>
<dbReference type="InterPro" id="IPR045621">
    <property type="entry name" value="BPD_transp_1_N"/>
</dbReference>
<evidence type="ECO:0000313" key="12">
    <source>
        <dbReference type="Proteomes" id="UP000255295"/>
    </source>
</evidence>
<dbReference type="Pfam" id="PF00528">
    <property type="entry name" value="BPD_transp_1"/>
    <property type="match status" value="1"/>
</dbReference>
<feature type="transmembrane region" description="Helical" evidence="7">
    <location>
        <begin position="276"/>
        <end position="299"/>
    </location>
</feature>
<reference evidence="10 12" key="2">
    <citation type="submission" date="2018-06" db="EMBL/GenBank/DDBJ databases">
        <authorList>
            <consortium name="Pathogen Informatics"/>
            <person name="Doyle S."/>
        </authorList>
    </citation>
    <scope>NUCLEOTIDE SEQUENCE [LARGE SCALE GENOMIC DNA]</scope>
    <source>
        <strain evidence="10 12">NCTC10338</strain>
    </source>
</reference>
<dbReference type="InterPro" id="IPR035906">
    <property type="entry name" value="MetI-like_sf"/>
</dbReference>
<evidence type="ECO:0000256" key="6">
    <source>
        <dbReference type="ARBA" id="ARBA00023136"/>
    </source>
</evidence>
<evidence type="ECO:0000313" key="11">
    <source>
        <dbReference type="Proteomes" id="UP000238825"/>
    </source>
</evidence>